<reference evidence="2" key="1">
    <citation type="submission" date="2023-10" db="EMBL/GenBank/DDBJ databases">
        <title>Genome assembly of Pristionchus species.</title>
        <authorList>
            <person name="Yoshida K."/>
            <person name="Sommer R.J."/>
        </authorList>
    </citation>
    <scope>NUCLEOTIDE SEQUENCE</scope>
    <source>
        <strain evidence="2">RS5133</strain>
    </source>
</reference>
<accession>A0AAV5V9V9</accession>
<feature type="region of interest" description="Disordered" evidence="1">
    <location>
        <begin position="75"/>
        <end position="96"/>
    </location>
</feature>
<evidence type="ECO:0000313" key="6">
    <source>
        <dbReference type="EMBL" id="GMT37889.1"/>
    </source>
</evidence>
<proteinExistence type="predicted"/>
<dbReference type="EMBL" id="BTSY01000002">
    <property type="protein sequence ID" value="GMT16417.1"/>
    <property type="molecule type" value="Genomic_DNA"/>
</dbReference>
<dbReference type="AlphaFoldDB" id="A0AAV5V9V9"/>
<name>A0AAV5V9V9_9BILA</name>
<keyword evidence="7" id="KW-1185">Reference proteome</keyword>
<organism evidence="2 7">
    <name type="scientific">Pristionchus fissidentatus</name>
    <dbReference type="NCBI Taxonomy" id="1538716"/>
    <lineage>
        <taxon>Eukaryota</taxon>
        <taxon>Metazoa</taxon>
        <taxon>Ecdysozoa</taxon>
        <taxon>Nematoda</taxon>
        <taxon>Chromadorea</taxon>
        <taxon>Rhabditida</taxon>
        <taxon>Rhabditina</taxon>
        <taxon>Diplogasteromorpha</taxon>
        <taxon>Diplogasteroidea</taxon>
        <taxon>Neodiplogasteridae</taxon>
        <taxon>Pristionchus</taxon>
    </lineage>
</organism>
<evidence type="ECO:0000313" key="2">
    <source>
        <dbReference type="EMBL" id="GMT16417.1"/>
    </source>
</evidence>
<evidence type="ECO:0000313" key="7">
    <source>
        <dbReference type="Proteomes" id="UP001432322"/>
    </source>
</evidence>
<evidence type="ECO:0000256" key="1">
    <source>
        <dbReference type="SAM" id="MobiDB-lite"/>
    </source>
</evidence>
<evidence type="ECO:0000313" key="4">
    <source>
        <dbReference type="EMBL" id="GMT16463.1"/>
    </source>
</evidence>
<protein>
    <submittedName>
        <fullName evidence="2">Uncharacterized protein</fullName>
    </submittedName>
</protein>
<evidence type="ECO:0000313" key="5">
    <source>
        <dbReference type="EMBL" id="GMT16464.1"/>
    </source>
</evidence>
<comment type="caution">
    <text evidence="2">The sequence shown here is derived from an EMBL/GenBank/DDBJ whole genome shotgun (WGS) entry which is preliminary data.</text>
</comment>
<gene>
    <name evidence="6" type="ORF">PFISCL1PPCAC_29186</name>
    <name evidence="2" type="ORF">PFISCL1PPCAC_7714</name>
    <name evidence="3" type="ORF">PFISCL1PPCAC_7718</name>
    <name evidence="4" type="ORF">PFISCL1PPCAC_7760</name>
    <name evidence="5" type="ORF">PFISCL1PPCAC_7761</name>
</gene>
<evidence type="ECO:0000313" key="3">
    <source>
        <dbReference type="EMBL" id="GMT16421.1"/>
    </source>
</evidence>
<dbReference type="EMBL" id="BTSY01000002">
    <property type="protein sequence ID" value="GMT16463.1"/>
    <property type="molecule type" value="Genomic_DNA"/>
</dbReference>
<feature type="non-terminal residue" evidence="2">
    <location>
        <position position="1"/>
    </location>
</feature>
<dbReference type="Proteomes" id="UP001432322">
    <property type="component" value="Unassembled WGS sequence"/>
</dbReference>
<dbReference type="EMBL" id="BTSY01000002">
    <property type="protein sequence ID" value="GMT16464.1"/>
    <property type="molecule type" value="Genomic_DNA"/>
</dbReference>
<sequence length="209" mass="24299">YCDDNYNDNLFDTQFNMGEYEVVVVPDNGPPLIESPLPREKEKIDQPTSSKRRRINQMDDDELLDELDELVGEQHPSQFGASERNETNKSPTVVKRTKNSDKTFNWSDYCYKAPEASRPVRDTTMTEKNIRNQWIDSLKEQRELIMIQKDFFRESLVMIRRTIEMVEKSSENMERIAKAVISALDREGVNVKEGRDGGRDSDYVFIASC</sequence>
<feature type="region of interest" description="Disordered" evidence="1">
    <location>
        <begin position="29"/>
        <end position="59"/>
    </location>
</feature>
<dbReference type="EMBL" id="BTSY01000002">
    <property type="protein sequence ID" value="GMT16421.1"/>
    <property type="molecule type" value="Genomic_DNA"/>
</dbReference>
<dbReference type="EMBL" id="BTSY01000320">
    <property type="protein sequence ID" value="GMT37889.1"/>
    <property type="molecule type" value="Genomic_DNA"/>
</dbReference>